<keyword evidence="4" id="KW-1185">Reference proteome</keyword>
<dbReference type="EMBL" id="JAHDVG010000474">
    <property type="protein sequence ID" value="KAH1176997.1"/>
    <property type="molecule type" value="Genomic_DNA"/>
</dbReference>
<feature type="compositionally biased region" description="Polar residues" evidence="1">
    <location>
        <begin position="651"/>
        <end position="664"/>
    </location>
</feature>
<feature type="domain" description="DUF4629" evidence="2">
    <location>
        <begin position="618"/>
        <end position="715"/>
    </location>
</feature>
<feature type="compositionally biased region" description="Basic and acidic residues" evidence="1">
    <location>
        <begin position="632"/>
        <end position="646"/>
    </location>
</feature>
<reference evidence="3" key="1">
    <citation type="submission" date="2021-09" db="EMBL/GenBank/DDBJ databases">
        <title>The genome of Mauremys mutica provides insights into the evolution of semi-aquatic lifestyle.</title>
        <authorList>
            <person name="Gong S."/>
            <person name="Gao Y."/>
        </authorList>
    </citation>
    <scope>NUCLEOTIDE SEQUENCE</scope>
    <source>
        <strain evidence="3">MM-2020</strain>
        <tissue evidence="3">Muscle</tissue>
    </source>
</reference>
<feature type="compositionally biased region" description="Basic and acidic residues" evidence="1">
    <location>
        <begin position="567"/>
        <end position="582"/>
    </location>
</feature>
<protein>
    <recommendedName>
        <fullName evidence="2">DUF4629 domain-containing protein</fullName>
    </recommendedName>
</protein>
<feature type="compositionally biased region" description="Polar residues" evidence="1">
    <location>
        <begin position="596"/>
        <end position="606"/>
    </location>
</feature>
<feature type="compositionally biased region" description="Basic and acidic residues" evidence="1">
    <location>
        <begin position="863"/>
        <end position="877"/>
    </location>
</feature>
<feature type="compositionally biased region" description="Basic and acidic residues" evidence="1">
    <location>
        <begin position="72"/>
        <end position="86"/>
    </location>
</feature>
<evidence type="ECO:0000256" key="1">
    <source>
        <dbReference type="SAM" id="MobiDB-lite"/>
    </source>
</evidence>
<dbReference type="PANTHER" id="PTHR31466:SF1">
    <property type="entry name" value="RIKEN CDNA 4930433I11 GENE"/>
    <property type="match status" value="1"/>
</dbReference>
<proteinExistence type="predicted"/>
<feature type="region of interest" description="Disordered" evidence="1">
    <location>
        <begin position="727"/>
        <end position="877"/>
    </location>
</feature>
<name>A0A9D4AUN5_9SAUR</name>
<evidence type="ECO:0000313" key="4">
    <source>
        <dbReference type="Proteomes" id="UP000827986"/>
    </source>
</evidence>
<dbReference type="OrthoDB" id="9418974at2759"/>
<feature type="compositionally biased region" description="Basic and acidic residues" evidence="1">
    <location>
        <begin position="609"/>
        <end position="624"/>
    </location>
</feature>
<feature type="region of interest" description="Disordered" evidence="1">
    <location>
        <begin position="1"/>
        <end position="122"/>
    </location>
</feature>
<gene>
    <name evidence="3" type="ORF">KIL84_010699</name>
</gene>
<accession>A0A9D4AUN5</accession>
<feature type="region of interest" description="Disordered" evidence="1">
    <location>
        <begin position="439"/>
        <end position="461"/>
    </location>
</feature>
<feature type="compositionally biased region" description="Polar residues" evidence="1">
    <location>
        <begin position="728"/>
        <end position="740"/>
    </location>
</feature>
<dbReference type="Proteomes" id="UP000827986">
    <property type="component" value="Unassembled WGS sequence"/>
</dbReference>
<feature type="compositionally biased region" description="Basic and acidic residues" evidence="1">
    <location>
        <begin position="1"/>
        <end position="25"/>
    </location>
</feature>
<dbReference type="AlphaFoldDB" id="A0A9D4AUN5"/>
<comment type="caution">
    <text evidence="3">The sequence shown here is derived from an EMBL/GenBank/DDBJ whole genome shotgun (WGS) entry which is preliminary data.</text>
</comment>
<dbReference type="Pfam" id="PF15442">
    <property type="entry name" value="DUF4629"/>
    <property type="match status" value="1"/>
</dbReference>
<sequence length="909" mass="98652">MYWVPEKWKGESRWDNGVERGETARMRRGGKRPYGFGDHQEKGEDKRKDRVQERQRRRQRAQAPRHYTSWQTERRDLPSSKGDKGWQEVWGSSAHPSHDNYNSLSSEDPDPDHLSFPEVTDSLSMGGGLHNFSRPSVPAAGSAWLVPSGSSQPIQANPGNTNAFIYQPSETGLWPEIRGTGAQIQVSSSAAPYPTVYEWGVKGHSYGAAAISAHFPVTLVAQEVPSPAPSAPPPFNNASRVNPMGHLYGCIQPSANARLMQIQPPTTSVQAHQSQGHGQQVPLQDWRGAYLYNRDMRSQESGEMGSIVQRGRVIKVPANTQSEMVLVLKAIQPMGTHPSSSASLYYPVSAQPRDSQAIDPGFKGADPLPGTLHEPRTFCLQSGSAPQGGGVKTVSPEMLPEALDGSQMPQGSQGPPLFPLEIPDINQLMACIESVQATSSLSHSDRLVGPRQVTGGDSLQQMPLGKHISQESVGEKNIIKPPLATESQDGASCPAPGKGKSPRKASKQAEPSALPATVPPVGSDKPSAERGLRLADPQKLGANLSEMPTATEPAQPSEEDQTTGTKRLGDEKETASGDHLPEDPWEGNLENRHPAENTTDTRSVTTLGDGRESPCADSKQRTTDLNRQPPRKPVDQADVSKTEERQHKRLSSSGNDKGKSTNQGRGKLKPEDKQPGSQEGGKIFQPEREPFKMPRSHLGLHMLESIQVFHPLGKKLIPLGPARGAPALQSNKAEGSSSSVWPKPLLGLKRALGPPEDPKSTCGGRRDGQWEVTGKLCRAPGNTRPVSLASPRRVALKQGSSRAPPTKPSFGKDLPPPHERTPLPSLTSTPAWRPGGGSQPTPASLKSRPLQELEVSLPIPPEQRGERDAMKRRAQKERELAAQYTALGKRQFFVERERDLTIAEEFGYI</sequence>
<dbReference type="PANTHER" id="PTHR31466">
    <property type="entry name" value="GENE 5591-RELATED"/>
    <property type="match status" value="1"/>
</dbReference>
<feature type="compositionally biased region" description="Basic and acidic residues" evidence="1">
    <location>
        <begin position="756"/>
        <end position="769"/>
    </location>
</feature>
<evidence type="ECO:0000259" key="2">
    <source>
        <dbReference type="Pfam" id="PF15442"/>
    </source>
</evidence>
<organism evidence="3 4">
    <name type="scientific">Mauremys mutica</name>
    <name type="common">yellowpond turtle</name>
    <dbReference type="NCBI Taxonomy" id="74926"/>
    <lineage>
        <taxon>Eukaryota</taxon>
        <taxon>Metazoa</taxon>
        <taxon>Chordata</taxon>
        <taxon>Craniata</taxon>
        <taxon>Vertebrata</taxon>
        <taxon>Euteleostomi</taxon>
        <taxon>Archelosauria</taxon>
        <taxon>Testudinata</taxon>
        <taxon>Testudines</taxon>
        <taxon>Cryptodira</taxon>
        <taxon>Durocryptodira</taxon>
        <taxon>Testudinoidea</taxon>
        <taxon>Geoemydidae</taxon>
        <taxon>Geoemydinae</taxon>
        <taxon>Mauremys</taxon>
    </lineage>
</organism>
<dbReference type="InterPro" id="IPR027898">
    <property type="entry name" value="DUF4629"/>
</dbReference>
<evidence type="ECO:0000313" key="3">
    <source>
        <dbReference type="EMBL" id="KAH1176997.1"/>
    </source>
</evidence>
<dbReference type="InterPro" id="IPR040292">
    <property type="entry name" value="C2orf78-like"/>
</dbReference>
<feature type="compositionally biased region" description="Basic and acidic residues" evidence="1">
    <location>
        <begin position="38"/>
        <end position="54"/>
    </location>
</feature>
<feature type="region of interest" description="Disordered" evidence="1">
    <location>
        <begin position="483"/>
        <end position="694"/>
    </location>
</feature>